<keyword evidence="2" id="KW-1185">Reference proteome</keyword>
<dbReference type="AlphaFoldDB" id="A0AAD5R6K1"/>
<accession>A0AAD5R6K1</accession>
<proteinExistence type="predicted"/>
<evidence type="ECO:0000313" key="1">
    <source>
        <dbReference type="EMBL" id="KAJ1370427.1"/>
    </source>
</evidence>
<dbReference type="Proteomes" id="UP001196413">
    <property type="component" value="Unassembled WGS sequence"/>
</dbReference>
<sequence length="56" mass="6098">MTTAERSCLVSTVVNAVSEDFVTRHAYGSNTYNKSSMVDVSASSDIAPYILLSFFN</sequence>
<dbReference type="EMBL" id="JAHQIW010006778">
    <property type="protein sequence ID" value="KAJ1370427.1"/>
    <property type="molecule type" value="Genomic_DNA"/>
</dbReference>
<comment type="caution">
    <text evidence="1">The sequence shown here is derived from an EMBL/GenBank/DDBJ whole genome shotgun (WGS) entry which is preliminary data.</text>
</comment>
<reference evidence="1" key="1">
    <citation type="submission" date="2021-06" db="EMBL/GenBank/DDBJ databases">
        <title>Parelaphostrongylus tenuis whole genome reference sequence.</title>
        <authorList>
            <person name="Garwood T.J."/>
            <person name="Larsen P.A."/>
            <person name="Fountain-Jones N.M."/>
            <person name="Garbe J.R."/>
            <person name="Macchietto M.G."/>
            <person name="Kania S.A."/>
            <person name="Gerhold R.W."/>
            <person name="Richards J.E."/>
            <person name="Wolf T.M."/>
        </authorList>
    </citation>
    <scope>NUCLEOTIDE SEQUENCE</scope>
    <source>
        <strain evidence="1">MNPRO001-30</strain>
        <tissue evidence="1">Meninges</tissue>
    </source>
</reference>
<name>A0AAD5R6K1_PARTN</name>
<gene>
    <name evidence="1" type="ORF">KIN20_032144</name>
</gene>
<organism evidence="1 2">
    <name type="scientific">Parelaphostrongylus tenuis</name>
    <name type="common">Meningeal worm</name>
    <dbReference type="NCBI Taxonomy" id="148309"/>
    <lineage>
        <taxon>Eukaryota</taxon>
        <taxon>Metazoa</taxon>
        <taxon>Ecdysozoa</taxon>
        <taxon>Nematoda</taxon>
        <taxon>Chromadorea</taxon>
        <taxon>Rhabditida</taxon>
        <taxon>Rhabditina</taxon>
        <taxon>Rhabditomorpha</taxon>
        <taxon>Strongyloidea</taxon>
        <taxon>Metastrongylidae</taxon>
        <taxon>Parelaphostrongylus</taxon>
    </lineage>
</organism>
<evidence type="ECO:0000313" key="2">
    <source>
        <dbReference type="Proteomes" id="UP001196413"/>
    </source>
</evidence>
<protein>
    <submittedName>
        <fullName evidence="1">Uncharacterized protein</fullName>
    </submittedName>
</protein>